<dbReference type="AlphaFoldDB" id="A0A5P1FHM2"/>
<reference evidence="2" key="1">
    <citation type="journal article" date="2017" name="Nat. Commun.">
        <title>The asparagus genome sheds light on the origin and evolution of a young Y chromosome.</title>
        <authorList>
            <person name="Harkess A."/>
            <person name="Zhou J."/>
            <person name="Xu C."/>
            <person name="Bowers J.E."/>
            <person name="Van der Hulst R."/>
            <person name="Ayyampalayam S."/>
            <person name="Mercati F."/>
            <person name="Riccardi P."/>
            <person name="McKain M.R."/>
            <person name="Kakrana A."/>
            <person name="Tang H."/>
            <person name="Ray J."/>
            <person name="Groenendijk J."/>
            <person name="Arikit S."/>
            <person name="Mathioni S.M."/>
            <person name="Nakano M."/>
            <person name="Shan H."/>
            <person name="Telgmann-Rauber A."/>
            <person name="Kanno A."/>
            <person name="Yue Z."/>
            <person name="Chen H."/>
            <person name="Li W."/>
            <person name="Chen Y."/>
            <person name="Xu X."/>
            <person name="Zhang Y."/>
            <person name="Luo S."/>
            <person name="Chen H."/>
            <person name="Gao J."/>
            <person name="Mao Z."/>
            <person name="Pires J.C."/>
            <person name="Luo M."/>
            <person name="Kudrna D."/>
            <person name="Wing R.A."/>
            <person name="Meyers B.C."/>
            <person name="Yi K."/>
            <person name="Kong H."/>
            <person name="Lavrijsen P."/>
            <person name="Sunseri F."/>
            <person name="Falavigna A."/>
            <person name="Ye Y."/>
            <person name="Leebens-Mack J.H."/>
            <person name="Chen G."/>
        </authorList>
    </citation>
    <scope>NUCLEOTIDE SEQUENCE [LARGE SCALE GENOMIC DNA]</scope>
    <source>
        <strain evidence="2">cv. DH0086</strain>
    </source>
</reference>
<proteinExistence type="predicted"/>
<dbReference type="EMBL" id="CM007383">
    <property type="protein sequence ID" value="ONK76141.1"/>
    <property type="molecule type" value="Genomic_DNA"/>
</dbReference>
<sequence>MTPPIGLEYPFPHRVTKIREEEWDRIRTKYLKLLGKVTSLRAVREVDVEWATETLVSGASDVDRINGELEESNRKARRLNGIFRRGSCSSVGRGQEASSNACKESDGRGACRAHQASEGGLHLQESLAMAQS</sequence>
<evidence type="ECO:0000313" key="2">
    <source>
        <dbReference type="Proteomes" id="UP000243459"/>
    </source>
</evidence>
<keyword evidence="2" id="KW-1185">Reference proteome</keyword>
<accession>A0A5P1FHM2</accession>
<evidence type="ECO:0000313" key="1">
    <source>
        <dbReference type="EMBL" id="ONK76141.1"/>
    </source>
</evidence>
<dbReference type="Proteomes" id="UP000243459">
    <property type="component" value="Chromosome 3"/>
</dbReference>
<name>A0A5P1FHM2_ASPOF</name>
<organism evidence="1 2">
    <name type="scientific">Asparagus officinalis</name>
    <name type="common">Garden asparagus</name>
    <dbReference type="NCBI Taxonomy" id="4686"/>
    <lineage>
        <taxon>Eukaryota</taxon>
        <taxon>Viridiplantae</taxon>
        <taxon>Streptophyta</taxon>
        <taxon>Embryophyta</taxon>
        <taxon>Tracheophyta</taxon>
        <taxon>Spermatophyta</taxon>
        <taxon>Magnoliopsida</taxon>
        <taxon>Liliopsida</taxon>
        <taxon>Asparagales</taxon>
        <taxon>Asparagaceae</taxon>
        <taxon>Asparagoideae</taxon>
        <taxon>Asparagus</taxon>
    </lineage>
</organism>
<dbReference type="Gramene" id="ONK76141">
    <property type="protein sequence ID" value="ONK76141"/>
    <property type="gene ID" value="A4U43_C03F24380"/>
</dbReference>
<gene>
    <name evidence="1" type="ORF">A4U43_C03F24380</name>
</gene>
<protein>
    <submittedName>
        <fullName evidence="1">Uncharacterized protein</fullName>
    </submittedName>
</protein>